<dbReference type="EMBL" id="JABBWD010000008">
    <property type="protein sequence ID" value="KAG1780605.1"/>
    <property type="molecule type" value="Genomic_DNA"/>
</dbReference>
<keyword evidence="3" id="KW-1185">Reference proteome</keyword>
<evidence type="ECO:0000313" key="2">
    <source>
        <dbReference type="EMBL" id="KAG1780605.1"/>
    </source>
</evidence>
<keyword evidence="1" id="KW-0812">Transmembrane</keyword>
<organism evidence="2 3">
    <name type="scientific">Suillus placidus</name>
    <dbReference type="NCBI Taxonomy" id="48579"/>
    <lineage>
        <taxon>Eukaryota</taxon>
        <taxon>Fungi</taxon>
        <taxon>Dikarya</taxon>
        <taxon>Basidiomycota</taxon>
        <taxon>Agaricomycotina</taxon>
        <taxon>Agaricomycetes</taxon>
        <taxon>Agaricomycetidae</taxon>
        <taxon>Boletales</taxon>
        <taxon>Suillineae</taxon>
        <taxon>Suillaceae</taxon>
        <taxon>Suillus</taxon>
    </lineage>
</organism>
<feature type="transmembrane region" description="Helical" evidence="1">
    <location>
        <begin position="46"/>
        <end position="66"/>
    </location>
</feature>
<dbReference type="AlphaFoldDB" id="A0A9P7A2K5"/>
<evidence type="ECO:0000313" key="3">
    <source>
        <dbReference type="Proteomes" id="UP000714275"/>
    </source>
</evidence>
<keyword evidence="1" id="KW-0472">Membrane</keyword>
<comment type="caution">
    <text evidence="2">The sequence shown here is derived from an EMBL/GenBank/DDBJ whole genome shotgun (WGS) entry which is preliminary data.</text>
</comment>
<dbReference type="Proteomes" id="UP000714275">
    <property type="component" value="Unassembled WGS sequence"/>
</dbReference>
<sequence length="163" mass="17828">MFYFYPDLALGNAAMLLLTITLTAMFGTVAHKCGSVTGGYGPVAQGIGYASLGLVYATFVVLRIGLSFEIYEGHSEVGSSDVGKPSQLAIRDPESETYGPCLPLPSALQSIELSVRVSTIDHLDNAAEEDSYYLYDLSAMPPRRCRRRADRTCNRSTVEERYL</sequence>
<proteinExistence type="predicted"/>
<evidence type="ECO:0000256" key="1">
    <source>
        <dbReference type="SAM" id="Phobius"/>
    </source>
</evidence>
<name>A0A9P7A2K5_9AGAM</name>
<dbReference type="OrthoDB" id="2706192at2759"/>
<protein>
    <submittedName>
        <fullName evidence="2">Uncharacterized protein</fullName>
    </submittedName>
</protein>
<keyword evidence="1" id="KW-1133">Transmembrane helix</keyword>
<accession>A0A9P7A2K5</accession>
<reference evidence="2" key="1">
    <citation type="journal article" date="2020" name="New Phytol.">
        <title>Comparative genomics reveals dynamic genome evolution in host specialist ectomycorrhizal fungi.</title>
        <authorList>
            <person name="Lofgren L.A."/>
            <person name="Nguyen N.H."/>
            <person name="Vilgalys R."/>
            <person name="Ruytinx J."/>
            <person name="Liao H.L."/>
            <person name="Branco S."/>
            <person name="Kuo A."/>
            <person name="LaButti K."/>
            <person name="Lipzen A."/>
            <person name="Andreopoulos W."/>
            <person name="Pangilinan J."/>
            <person name="Riley R."/>
            <person name="Hundley H."/>
            <person name="Na H."/>
            <person name="Barry K."/>
            <person name="Grigoriev I.V."/>
            <person name="Stajich J.E."/>
            <person name="Kennedy P.G."/>
        </authorList>
    </citation>
    <scope>NUCLEOTIDE SEQUENCE</scope>
    <source>
        <strain evidence="2">DOB743</strain>
    </source>
</reference>
<gene>
    <name evidence="2" type="ORF">EV702DRAFT_1078997</name>
</gene>